<dbReference type="Proteomes" id="UP000277582">
    <property type="component" value="Unassembled WGS sequence"/>
</dbReference>
<dbReference type="AlphaFoldDB" id="A0A429GSY0"/>
<accession>A0A429GSY0</accession>
<comment type="caution">
    <text evidence="1">The sequence shown here is derived from an EMBL/GenBank/DDBJ whole genome shotgun (WGS) entry which is preliminary data.</text>
</comment>
<name>A0A429GSY0_9CREN</name>
<sequence length="88" mass="10192">MAFVRYEDLPPEVIVAGGLLSAYDFYRGAGFSREKIKELLAEKAKKDIKTVGEMRKTKVNPHEVARLLREYASIWLYVAEKLEEEEEK</sequence>
<gene>
    <name evidence="1" type="ORF">D6D85_03415</name>
</gene>
<reference evidence="1 2" key="1">
    <citation type="submission" date="2018-10" db="EMBL/GenBank/DDBJ databases">
        <title>Co-occurring genomic capacity for anaerobic methane metabolism and dissimilatory sulfite reduction discovered in the Korarchaeota.</title>
        <authorList>
            <person name="Mckay L.J."/>
            <person name="Dlakic M."/>
            <person name="Fields M.W."/>
            <person name="Delmont T.O."/>
            <person name="Eren A.M."/>
            <person name="Jay Z.J."/>
            <person name="Klingelsmith K.B."/>
            <person name="Rusch D.B."/>
            <person name="Inskeep W.P."/>
        </authorList>
    </citation>
    <scope>NUCLEOTIDE SEQUENCE [LARGE SCALE GENOMIC DNA]</scope>
    <source>
        <strain evidence="1 2">MDKW</strain>
    </source>
</reference>
<dbReference type="RefSeq" id="WP_125670649.1">
    <property type="nucleotide sequence ID" value="NZ_RCOS01000051.1"/>
</dbReference>
<evidence type="ECO:0000313" key="2">
    <source>
        <dbReference type="Proteomes" id="UP000277582"/>
    </source>
</evidence>
<organism evidence="1 2">
    <name type="scientific">Candidatus Methanodesulfokora washburnensis</name>
    <dbReference type="NCBI Taxonomy" id="2478471"/>
    <lineage>
        <taxon>Archaea</taxon>
        <taxon>Thermoproteota</taxon>
        <taxon>Candidatus Korarchaeia</taxon>
        <taxon>Candidatus Korarchaeia incertae sedis</taxon>
        <taxon>Candidatus Methanodesulfokora</taxon>
    </lineage>
</organism>
<proteinExistence type="predicted"/>
<evidence type="ECO:0000313" key="1">
    <source>
        <dbReference type="EMBL" id="RSN76879.1"/>
    </source>
</evidence>
<keyword evidence="2" id="KW-1185">Reference proteome</keyword>
<protein>
    <submittedName>
        <fullName evidence="1">Uncharacterized protein</fullName>
    </submittedName>
</protein>
<dbReference type="EMBL" id="RCOS01000051">
    <property type="protein sequence ID" value="RSN76879.1"/>
    <property type="molecule type" value="Genomic_DNA"/>
</dbReference>